<proteinExistence type="predicted"/>
<protein>
    <submittedName>
        <fullName evidence="2">Uncharacterized protein</fullName>
    </submittedName>
</protein>
<evidence type="ECO:0000256" key="1">
    <source>
        <dbReference type="SAM" id="MobiDB-lite"/>
    </source>
</evidence>
<dbReference type="RefSeq" id="WP_185676599.1">
    <property type="nucleotide sequence ID" value="NZ_JACHVB010000045.1"/>
</dbReference>
<dbReference type="Proteomes" id="UP000546464">
    <property type="component" value="Unassembled WGS sequence"/>
</dbReference>
<reference evidence="2 3" key="1">
    <citation type="submission" date="2020-07" db="EMBL/GenBank/DDBJ databases">
        <authorList>
            <person name="Feng X."/>
        </authorList>
    </citation>
    <scope>NUCLEOTIDE SEQUENCE [LARGE SCALE GENOMIC DNA]</scope>
    <source>
        <strain evidence="2 3">JCM31066</strain>
    </source>
</reference>
<keyword evidence="3" id="KW-1185">Reference proteome</keyword>
<comment type="caution">
    <text evidence="2">The sequence shown here is derived from an EMBL/GenBank/DDBJ whole genome shotgun (WGS) entry which is preliminary data.</text>
</comment>
<sequence length="71" mass="7526">MEASPDPETLSAQERLEAVARLLAGAFLRLQPGPLARRRRATEACENNSESAPISLDKGGGESVHATVNPD</sequence>
<accession>A0A842HJI2</accession>
<name>A0A842HJI2_9BACT</name>
<evidence type="ECO:0000313" key="2">
    <source>
        <dbReference type="EMBL" id="MBC2595647.1"/>
    </source>
</evidence>
<feature type="region of interest" description="Disordered" evidence="1">
    <location>
        <begin position="39"/>
        <end position="71"/>
    </location>
</feature>
<organism evidence="2 3">
    <name type="scientific">Ruficoccus amylovorans</name>
    <dbReference type="NCBI Taxonomy" id="1804625"/>
    <lineage>
        <taxon>Bacteria</taxon>
        <taxon>Pseudomonadati</taxon>
        <taxon>Verrucomicrobiota</taxon>
        <taxon>Opitutia</taxon>
        <taxon>Puniceicoccales</taxon>
        <taxon>Cerasicoccaceae</taxon>
        <taxon>Ruficoccus</taxon>
    </lineage>
</organism>
<dbReference type="AlphaFoldDB" id="A0A842HJI2"/>
<gene>
    <name evidence="2" type="ORF">H5P28_15370</name>
</gene>
<evidence type="ECO:0000313" key="3">
    <source>
        <dbReference type="Proteomes" id="UP000546464"/>
    </source>
</evidence>
<dbReference type="EMBL" id="JACHVB010000045">
    <property type="protein sequence ID" value="MBC2595647.1"/>
    <property type="molecule type" value="Genomic_DNA"/>
</dbReference>